<reference evidence="1 2" key="1">
    <citation type="submission" date="2020-08" db="EMBL/GenBank/DDBJ databases">
        <title>Genome public.</title>
        <authorList>
            <person name="Liu C."/>
            <person name="Sun Q."/>
        </authorList>
    </citation>
    <scope>NUCLEOTIDE SEQUENCE [LARGE SCALE GENOMIC DNA]</scope>
    <source>
        <strain evidence="1 2">NSJ-43</strain>
    </source>
</reference>
<dbReference type="RefSeq" id="WP_186835938.1">
    <property type="nucleotide sequence ID" value="NZ_JACOPD010000001.1"/>
</dbReference>
<evidence type="ECO:0000313" key="2">
    <source>
        <dbReference type="Proteomes" id="UP000628463"/>
    </source>
</evidence>
<proteinExistence type="predicted"/>
<name>A0ABR7FWV7_9FIRM</name>
<gene>
    <name evidence="1" type="ORF">H8S01_01605</name>
</gene>
<dbReference type="Proteomes" id="UP000628463">
    <property type="component" value="Unassembled WGS sequence"/>
</dbReference>
<comment type="caution">
    <text evidence="1">The sequence shown here is derived from an EMBL/GenBank/DDBJ whole genome shotgun (WGS) entry which is preliminary data.</text>
</comment>
<sequence length="243" mass="28149">MNEGILIAYDDTYYSIGDTLVIQKRLTDILKPCGMRYFTGRSLYKPEDPDRRDDIMYDAMKLLSQCEWIDNKNVGIFVIDDIISISFSDIDCSGMVEPKSEKYKYYEDYFKKTGRMAHNILIDENNQIVDGYVSLLIADKHKDNMKKWQNPAIYKVNALVPRAKVVIGRHVDMSGTDIIIKGPQYFAWIYNKKEPVVPGDVLKVNTRKGEAYMVVEKIKYIAGKKKCAEYKKVIEHMGMRIEI</sequence>
<organism evidence="1 2">
    <name type="scientific">Lachnospira hominis</name>
    <name type="common">ex Liu et al. 2021</name>
    <dbReference type="NCBI Taxonomy" id="2763051"/>
    <lineage>
        <taxon>Bacteria</taxon>
        <taxon>Bacillati</taxon>
        <taxon>Bacillota</taxon>
        <taxon>Clostridia</taxon>
        <taxon>Lachnospirales</taxon>
        <taxon>Lachnospiraceae</taxon>
        <taxon>Lachnospira</taxon>
    </lineage>
</organism>
<keyword evidence="2" id="KW-1185">Reference proteome</keyword>
<accession>A0ABR7FWV7</accession>
<protein>
    <submittedName>
        <fullName evidence="1">Uncharacterized protein</fullName>
    </submittedName>
</protein>
<evidence type="ECO:0000313" key="1">
    <source>
        <dbReference type="EMBL" id="MBC5679659.1"/>
    </source>
</evidence>
<dbReference type="EMBL" id="JACOPD010000001">
    <property type="protein sequence ID" value="MBC5679659.1"/>
    <property type="molecule type" value="Genomic_DNA"/>
</dbReference>